<organism evidence="1 2">
    <name type="scientific">Galdieria sulphuraria</name>
    <name type="common">Red alga</name>
    <dbReference type="NCBI Taxonomy" id="130081"/>
    <lineage>
        <taxon>Eukaryota</taxon>
        <taxon>Rhodophyta</taxon>
        <taxon>Bangiophyceae</taxon>
        <taxon>Galdieriales</taxon>
        <taxon>Galdieriaceae</taxon>
        <taxon>Galdieria</taxon>
    </lineage>
</organism>
<dbReference type="RefSeq" id="XP_005707184.1">
    <property type="nucleotide sequence ID" value="XM_005707127.1"/>
</dbReference>
<dbReference type="KEGG" id="gsl:Gasu_21210"/>
<sequence length="79" mass="9321">MNQSLKVTYIIQKEKFISLKATIWEDSTQQFLSLVTPLVLHKRDNKYLAIFVYQNGKPKQIVSLQIAYKTVDNMILYRL</sequence>
<accession>M2Y4A4</accession>
<reference evidence="2" key="1">
    <citation type="journal article" date="2013" name="Science">
        <title>Gene transfer from bacteria and archaea facilitated evolution of an extremophilic eukaryote.</title>
        <authorList>
            <person name="Schonknecht G."/>
            <person name="Chen W.H."/>
            <person name="Ternes C.M."/>
            <person name="Barbier G.G."/>
            <person name="Shrestha R.P."/>
            <person name="Stanke M."/>
            <person name="Brautigam A."/>
            <person name="Baker B.J."/>
            <person name="Banfield J.F."/>
            <person name="Garavito R.M."/>
            <person name="Carr K."/>
            <person name="Wilkerson C."/>
            <person name="Rensing S.A."/>
            <person name="Gagneul D."/>
            <person name="Dickenson N.E."/>
            <person name="Oesterhelt C."/>
            <person name="Lercher M.J."/>
            <person name="Weber A.P."/>
        </authorList>
    </citation>
    <scope>NUCLEOTIDE SEQUENCE [LARGE SCALE GENOMIC DNA]</scope>
    <source>
        <strain evidence="2">074W</strain>
    </source>
</reference>
<dbReference type="GeneID" id="17089379"/>
<name>M2Y4A4_GALSU</name>
<proteinExistence type="predicted"/>
<dbReference type="AlphaFoldDB" id="M2Y4A4"/>
<evidence type="ECO:0000313" key="1">
    <source>
        <dbReference type="EMBL" id="EME30664.1"/>
    </source>
</evidence>
<dbReference type="Proteomes" id="UP000030680">
    <property type="component" value="Unassembled WGS sequence"/>
</dbReference>
<dbReference type="EMBL" id="KB454498">
    <property type="protein sequence ID" value="EME30664.1"/>
    <property type="molecule type" value="Genomic_DNA"/>
</dbReference>
<protein>
    <submittedName>
        <fullName evidence="1">Uncharacterized protein</fullName>
    </submittedName>
</protein>
<evidence type="ECO:0000313" key="2">
    <source>
        <dbReference type="Proteomes" id="UP000030680"/>
    </source>
</evidence>
<dbReference type="Gramene" id="EME30664">
    <property type="protein sequence ID" value="EME30664"/>
    <property type="gene ID" value="Gasu_21210"/>
</dbReference>
<gene>
    <name evidence="1" type="ORF">Gasu_21210</name>
</gene>
<keyword evidence="2" id="KW-1185">Reference proteome</keyword>